<protein>
    <submittedName>
        <fullName evidence="1">Uncharacterized protein</fullName>
    </submittedName>
</protein>
<evidence type="ECO:0000313" key="2">
    <source>
        <dbReference type="Proteomes" id="UP000823775"/>
    </source>
</evidence>
<dbReference type="EMBL" id="JACEIK010002600">
    <property type="protein sequence ID" value="MCD9638026.1"/>
    <property type="molecule type" value="Genomic_DNA"/>
</dbReference>
<gene>
    <name evidence="1" type="ORF">HAX54_021691</name>
</gene>
<accession>A0ABS8UVG3</accession>
<name>A0ABS8UVG3_DATST</name>
<organism evidence="1 2">
    <name type="scientific">Datura stramonium</name>
    <name type="common">Jimsonweed</name>
    <name type="synonym">Common thornapple</name>
    <dbReference type="NCBI Taxonomy" id="4076"/>
    <lineage>
        <taxon>Eukaryota</taxon>
        <taxon>Viridiplantae</taxon>
        <taxon>Streptophyta</taxon>
        <taxon>Embryophyta</taxon>
        <taxon>Tracheophyta</taxon>
        <taxon>Spermatophyta</taxon>
        <taxon>Magnoliopsida</taxon>
        <taxon>eudicotyledons</taxon>
        <taxon>Gunneridae</taxon>
        <taxon>Pentapetalae</taxon>
        <taxon>asterids</taxon>
        <taxon>lamiids</taxon>
        <taxon>Solanales</taxon>
        <taxon>Solanaceae</taxon>
        <taxon>Solanoideae</taxon>
        <taxon>Datureae</taxon>
        <taxon>Datura</taxon>
    </lineage>
</organism>
<dbReference type="Proteomes" id="UP000823775">
    <property type="component" value="Unassembled WGS sequence"/>
</dbReference>
<comment type="caution">
    <text evidence="1">The sequence shown here is derived from an EMBL/GenBank/DDBJ whole genome shotgun (WGS) entry which is preliminary data.</text>
</comment>
<proteinExistence type="predicted"/>
<keyword evidence="2" id="KW-1185">Reference proteome</keyword>
<evidence type="ECO:0000313" key="1">
    <source>
        <dbReference type="EMBL" id="MCD9638026.1"/>
    </source>
</evidence>
<sequence>MKQQYLFRRSRASNSGEVLISLSTMLQCHDHIFYNSTITGADTCKEHSKELIFKGVLQFGVVTDYPGSIGGCGPNKRIAVQKGMSVISEL</sequence>
<reference evidence="1 2" key="1">
    <citation type="journal article" date="2021" name="BMC Genomics">
        <title>Datura genome reveals duplications of psychoactive alkaloid biosynthetic genes and high mutation rate following tissue culture.</title>
        <authorList>
            <person name="Rajewski A."/>
            <person name="Carter-House D."/>
            <person name="Stajich J."/>
            <person name="Litt A."/>
        </authorList>
    </citation>
    <scope>NUCLEOTIDE SEQUENCE [LARGE SCALE GENOMIC DNA]</scope>
    <source>
        <strain evidence="1">AR-01</strain>
    </source>
</reference>